<dbReference type="PANTHER" id="PTHR12815">
    <property type="entry name" value="SORTING AND ASSEMBLY MACHINERY SAMM50 PROTEIN FAMILY MEMBER"/>
    <property type="match status" value="1"/>
</dbReference>
<dbReference type="AlphaFoldDB" id="A0A4Z0MQD5"/>
<keyword evidence="4" id="KW-0472">Membrane</keyword>
<dbReference type="Gene3D" id="2.40.160.50">
    <property type="entry name" value="membrane protein fhac: a member of the omp85/tpsb transporter family"/>
    <property type="match status" value="1"/>
</dbReference>
<evidence type="ECO:0000256" key="6">
    <source>
        <dbReference type="SAM" id="MobiDB-lite"/>
    </source>
</evidence>
<evidence type="ECO:0000256" key="1">
    <source>
        <dbReference type="ARBA" id="ARBA00004370"/>
    </source>
</evidence>
<feature type="region of interest" description="Disordered" evidence="6">
    <location>
        <begin position="1"/>
        <end position="32"/>
    </location>
</feature>
<dbReference type="InterPro" id="IPR000184">
    <property type="entry name" value="Bac_surfAg_D15"/>
</dbReference>
<keyword evidence="3" id="KW-0732">Signal</keyword>
<keyword evidence="5" id="KW-0998">Cell outer membrane</keyword>
<evidence type="ECO:0000259" key="8">
    <source>
        <dbReference type="Pfam" id="PF07244"/>
    </source>
</evidence>
<dbReference type="Proteomes" id="UP000298284">
    <property type="component" value="Unassembled WGS sequence"/>
</dbReference>
<dbReference type="OrthoDB" id="9814535at2"/>
<comment type="subcellular location">
    <subcellularLocation>
        <location evidence="1">Membrane</location>
    </subcellularLocation>
</comment>
<accession>A0A4Z0MQD5</accession>
<evidence type="ECO:0000256" key="2">
    <source>
        <dbReference type="ARBA" id="ARBA00022692"/>
    </source>
</evidence>
<dbReference type="EMBL" id="SRKZ01000002">
    <property type="protein sequence ID" value="TGD81871.1"/>
    <property type="molecule type" value="Genomic_DNA"/>
</dbReference>
<dbReference type="PANTHER" id="PTHR12815:SF47">
    <property type="entry name" value="TRANSLOCATION AND ASSEMBLY MODULE SUBUNIT TAMA"/>
    <property type="match status" value="1"/>
</dbReference>
<comment type="caution">
    <text evidence="9">The sequence shown here is derived from an EMBL/GenBank/DDBJ whole genome shotgun (WGS) entry which is preliminary data.</text>
</comment>
<keyword evidence="2" id="KW-0812">Transmembrane</keyword>
<dbReference type="InterPro" id="IPR010827">
    <property type="entry name" value="BamA/TamA_POTRA"/>
</dbReference>
<evidence type="ECO:0000256" key="3">
    <source>
        <dbReference type="ARBA" id="ARBA00022729"/>
    </source>
</evidence>
<dbReference type="RefSeq" id="WP_135530251.1">
    <property type="nucleotide sequence ID" value="NZ_SRKZ01000002.1"/>
</dbReference>
<sequence>MLHHSPASVPPHHPAVSNRQVPPLPEGRGPGRKGAHRWAALLGLVALASCSGTKYIPEGSKLYTGSTVKVKSESAIPNEAVLTTELESVITPKPNTSFFGIRPKLYFWHLGEGKTKGLGKWLANKYGEKPVLLSQVDTQKVKGLMTNRLYNNGYFKPTVHSQIDVQGQAAHVNYTATVGKPYTIKEIHFPEGDSLLPRAIRATQPASLLKVGDPYNLQTFTNERTRIDAALKNQGYYYFSPDYILFQVDSTLNNQVNVYLKVKEKTTPQAAKPYVLNRVRLNTDYSLSDTTLNDRPIRYKGYLYFPSEDVFTAKSITNATFLYPDSIYRRRRQDQTLSRLMSLGVFRYVDIGFRPARAKADSAGYGFLNSYVRMTQVAKKSIRAEVLLVSKENGFVGPGFQVQFRNRSALRGAEQLVVNATGSFENQTRSNSNTIGLTSYEFGVDAQLQIPRLITPPLPFLDVRLPNSDFQPRTFIGAGVKRVERRQAFRQDLFNLNYGYTWKTKLTNEQTLRPIDLQYLRLSDSSASFSRLLRDRPFLANSFRQQFILASSYRYTYNQQALEQRRNQIYFSGGVELAGNLAYLFSSLTSQPKVETADGRQAYTLIGQQFAQYTKVDLEFRNYFRTSSNPTSGNKIATRVLIGAGLPYKNSTVLPYLKQYGIGGPNSVRAFPARGIGPGTYRPPVSRENSYFYDQVGDLRFEANAEYRQDLFPYVKGALFVDAGNIWLVNADPSRQTIDANGNPDGKNGQFAFNSFLKELAVGAGAGIRIDVQFFVIRLDYAYPLNVPYSKNNKEVIRPSLNSSYNVQDNKGRLNIAIGYPF</sequence>
<evidence type="ECO:0000313" key="10">
    <source>
        <dbReference type="Proteomes" id="UP000298284"/>
    </source>
</evidence>
<evidence type="ECO:0000256" key="5">
    <source>
        <dbReference type="ARBA" id="ARBA00023237"/>
    </source>
</evidence>
<evidence type="ECO:0000256" key="4">
    <source>
        <dbReference type="ARBA" id="ARBA00023136"/>
    </source>
</evidence>
<dbReference type="GO" id="GO:0019867">
    <property type="term" value="C:outer membrane"/>
    <property type="evidence" value="ECO:0007669"/>
    <property type="project" value="InterPro"/>
</dbReference>
<dbReference type="Gene3D" id="3.10.20.310">
    <property type="entry name" value="membrane protein fhac"/>
    <property type="match status" value="1"/>
</dbReference>
<name>A0A4Z0MQD5_9BACT</name>
<evidence type="ECO:0000313" key="9">
    <source>
        <dbReference type="EMBL" id="TGD81871.1"/>
    </source>
</evidence>
<dbReference type="InterPro" id="IPR039910">
    <property type="entry name" value="D15-like"/>
</dbReference>
<dbReference type="Pfam" id="PF07244">
    <property type="entry name" value="POTRA"/>
    <property type="match status" value="1"/>
</dbReference>
<protein>
    <submittedName>
        <fullName evidence="9">Uncharacterized protein</fullName>
    </submittedName>
</protein>
<feature type="domain" description="Bacterial surface antigen (D15)" evidence="7">
    <location>
        <begin position="600"/>
        <end position="792"/>
    </location>
</feature>
<evidence type="ECO:0000259" key="7">
    <source>
        <dbReference type="Pfam" id="PF01103"/>
    </source>
</evidence>
<dbReference type="Pfam" id="PF01103">
    <property type="entry name" value="Omp85"/>
    <property type="match status" value="1"/>
</dbReference>
<keyword evidence="10" id="KW-1185">Reference proteome</keyword>
<gene>
    <name evidence="9" type="ORF">EU557_10090</name>
</gene>
<organism evidence="9 10">
    <name type="scientific">Hymenobacter wooponensis</name>
    <dbReference type="NCBI Taxonomy" id="1525360"/>
    <lineage>
        <taxon>Bacteria</taxon>
        <taxon>Pseudomonadati</taxon>
        <taxon>Bacteroidota</taxon>
        <taxon>Cytophagia</taxon>
        <taxon>Cytophagales</taxon>
        <taxon>Hymenobacteraceae</taxon>
        <taxon>Hymenobacter</taxon>
    </lineage>
</organism>
<proteinExistence type="predicted"/>
<reference evidence="9 10" key="1">
    <citation type="submission" date="2019-04" db="EMBL/GenBank/DDBJ databases">
        <authorList>
            <person name="Feng G."/>
            <person name="Zhang J."/>
            <person name="Zhu H."/>
        </authorList>
    </citation>
    <scope>NUCLEOTIDE SEQUENCE [LARGE SCALE GENOMIC DNA]</scope>
    <source>
        <strain evidence="9 10">JCM 19491</strain>
    </source>
</reference>
<feature type="domain" description="POTRA" evidence="8">
    <location>
        <begin position="208"/>
        <end position="265"/>
    </location>
</feature>